<dbReference type="AlphaFoldDB" id="A0A6A4GLD9"/>
<proteinExistence type="predicted"/>
<gene>
    <name evidence="1" type="ORF">BT96DRAFT_1006158</name>
</gene>
<organism evidence="1 2">
    <name type="scientific">Gymnopus androsaceus JB14</name>
    <dbReference type="NCBI Taxonomy" id="1447944"/>
    <lineage>
        <taxon>Eukaryota</taxon>
        <taxon>Fungi</taxon>
        <taxon>Dikarya</taxon>
        <taxon>Basidiomycota</taxon>
        <taxon>Agaricomycotina</taxon>
        <taxon>Agaricomycetes</taxon>
        <taxon>Agaricomycetidae</taxon>
        <taxon>Agaricales</taxon>
        <taxon>Marasmiineae</taxon>
        <taxon>Omphalotaceae</taxon>
        <taxon>Gymnopus</taxon>
    </lineage>
</organism>
<keyword evidence="2" id="KW-1185">Reference proteome</keyword>
<evidence type="ECO:0000313" key="1">
    <source>
        <dbReference type="EMBL" id="KAE9386368.1"/>
    </source>
</evidence>
<reference evidence="1" key="1">
    <citation type="journal article" date="2019" name="Environ. Microbiol.">
        <title>Fungal ecological strategies reflected in gene transcription - a case study of two litter decomposers.</title>
        <authorList>
            <person name="Barbi F."/>
            <person name="Kohler A."/>
            <person name="Barry K."/>
            <person name="Baskaran P."/>
            <person name="Daum C."/>
            <person name="Fauchery L."/>
            <person name="Ihrmark K."/>
            <person name="Kuo A."/>
            <person name="LaButti K."/>
            <person name="Lipzen A."/>
            <person name="Morin E."/>
            <person name="Grigoriev I.V."/>
            <person name="Henrissat B."/>
            <person name="Lindahl B."/>
            <person name="Martin F."/>
        </authorList>
    </citation>
    <scope>NUCLEOTIDE SEQUENCE</scope>
    <source>
        <strain evidence="1">JB14</strain>
    </source>
</reference>
<dbReference type="EMBL" id="ML769886">
    <property type="protein sequence ID" value="KAE9386368.1"/>
    <property type="molecule type" value="Genomic_DNA"/>
</dbReference>
<name>A0A6A4GLD9_9AGAR</name>
<evidence type="ECO:0000313" key="2">
    <source>
        <dbReference type="Proteomes" id="UP000799118"/>
    </source>
</evidence>
<protein>
    <submittedName>
        <fullName evidence="1">Uncharacterized protein</fullName>
    </submittedName>
</protein>
<accession>A0A6A4GLD9</accession>
<sequence>MRGYTTTCDSSFQAKHRCLKLPPLTRKTPFGLGGIWIWLRRARNIPDYSTTDYSDLPEPAEEPGLGNRGFRVIRQPGLSPSVYSRGNLPLFSSSQDPFVLFCAQGVFQFGNDVIKALRFTSFTHKDFYFIDSSESLIAPPWSVADSDARIIQTTVLRCEGMDWDRKDTATAVNHYFMKPITLDEVLFAYVPLVLDLNFPNSSPCTVHNTNRSQYHHSRIFTSFMLPMGPPPVLHLCLKSGSIRSDVTRLTGFFRVLGQV</sequence>
<dbReference type="Proteomes" id="UP000799118">
    <property type="component" value="Unassembled WGS sequence"/>
</dbReference>